<dbReference type="PANTHER" id="PTHR33287">
    <property type="entry name" value="OS03G0453550 PROTEIN"/>
    <property type="match status" value="1"/>
</dbReference>
<organism evidence="4 5">
    <name type="scientific">Dorcoceras hygrometricum</name>
    <dbReference type="NCBI Taxonomy" id="472368"/>
    <lineage>
        <taxon>Eukaryota</taxon>
        <taxon>Viridiplantae</taxon>
        <taxon>Streptophyta</taxon>
        <taxon>Embryophyta</taxon>
        <taxon>Tracheophyta</taxon>
        <taxon>Spermatophyta</taxon>
        <taxon>Magnoliopsida</taxon>
        <taxon>eudicotyledons</taxon>
        <taxon>Gunneridae</taxon>
        <taxon>Pentapetalae</taxon>
        <taxon>asterids</taxon>
        <taxon>lamiids</taxon>
        <taxon>Lamiales</taxon>
        <taxon>Gesneriaceae</taxon>
        <taxon>Didymocarpoideae</taxon>
        <taxon>Trichosporeae</taxon>
        <taxon>Loxocarpinae</taxon>
        <taxon>Dorcoceras</taxon>
    </lineage>
</organism>
<accession>A0A2Z7BVK6</accession>
<dbReference type="GO" id="GO:0006508">
    <property type="term" value="P:proteolysis"/>
    <property type="evidence" value="ECO:0007669"/>
    <property type="project" value="InterPro"/>
</dbReference>
<dbReference type="InterPro" id="IPR002469">
    <property type="entry name" value="Peptidase_S9B_N"/>
</dbReference>
<dbReference type="SUPFAM" id="SSF82171">
    <property type="entry name" value="DPP6 N-terminal domain-like"/>
    <property type="match status" value="1"/>
</dbReference>
<dbReference type="Proteomes" id="UP000250235">
    <property type="component" value="Unassembled WGS sequence"/>
</dbReference>
<feature type="region of interest" description="Disordered" evidence="1">
    <location>
        <begin position="216"/>
        <end position="235"/>
    </location>
</feature>
<dbReference type="PANTHER" id="PTHR33287:SF11">
    <property type="entry name" value="OS03G0778400 PROTEIN"/>
    <property type="match status" value="1"/>
</dbReference>
<evidence type="ECO:0000313" key="4">
    <source>
        <dbReference type="EMBL" id="KZV36260.1"/>
    </source>
</evidence>
<keyword evidence="5" id="KW-1185">Reference proteome</keyword>
<evidence type="ECO:0000259" key="3">
    <source>
        <dbReference type="Pfam" id="PF00930"/>
    </source>
</evidence>
<dbReference type="Gene3D" id="2.140.10.30">
    <property type="entry name" value="Dipeptidylpeptidase IV, N-terminal domain"/>
    <property type="match status" value="1"/>
</dbReference>
<dbReference type="EMBL" id="KV003914">
    <property type="protein sequence ID" value="KZV36260.1"/>
    <property type="molecule type" value="Genomic_DNA"/>
</dbReference>
<feature type="region of interest" description="Disordered" evidence="1">
    <location>
        <begin position="1"/>
        <end position="20"/>
    </location>
</feature>
<evidence type="ECO:0000256" key="1">
    <source>
        <dbReference type="SAM" id="MobiDB-lite"/>
    </source>
</evidence>
<feature type="transmembrane region" description="Helical" evidence="2">
    <location>
        <begin position="98"/>
        <end position="116"/>
    </location>
</feature>
<name>A0A2Z7BVK6_9LAMI</name>
<keyword evidence="2" id="KW-0812">Transmembrane</keyword>
<dbReference type="OrthoDB" id="1888718at2759"/>
<dbReference type="Pfam" id="PF00930">
    <property type="entry name" value="DPPIV_N"/>
    <property type="match status" value="1"/>
</dbReference>
<feature type="compositionally biased region" description="Polar residues" evidence="1">
    <location>
        <begin position="1"/>
        <end position="12"/>
    </location>
</feature>
<sequence length="540" mass="60880">MADSSNTGTPNIPITYPKPPHPLHQIAENPTHKLLLKQWLKEQELILNRISLKQTQIDSTRKETTQLYCLFFLFHSTALILLFTATSSGAQTHLCRRSWIPSVCSLLCTLGFIWAIRYKNDVESHLEKMLQREKDDSKLLEKCVEELRRKGLEFDLLKEVDALRRAKSLRVGSDPVRKWSGRDFVVLFFFAAGCLALALTRAVFDAPINHLGTRGPSNALQANSPTTARESPEDQHYATGPIYATKFGNAFRTHSIFTKLFPRPHYQLGSVSRGPCPDMLKHFLKRRRTWAGLCGRRAHDLTHVSAERASKPLHLPSPSINTTQEPRRSTFHLLVPDARAPSPDVVVALRLTKFGYINWRRLWETRRKTTPPEGGADLEGGGRMNSMIEEWAVDCFDNFELVKKMIPAVLPSSTMNILGLTTEKSFDIVKKQECFRHLYMHDLDGACLGPITQGDWMIEQVAGVNEASGIIYFTGTLDGPLESHLYYTNLSPSGNHSAQTSLRLTHGKGKHMVVLDHQLQREKQGDLQASLCGVLQFYGS</sequence>
<feature type="transmembrane region" description="Helical" evidence="2">
    <location>
        <begin position="184"/>
        <end position="204"/>
    </location>
</feature>
<dbReference type="AlphaFoldDB" id="A0A2Z7BVK6"/>
<proteinExistence type="predicted"/>
<keyword evidence="2" id="KW-0472">Membrane</keyword>
<evidence type="ECO:0000256" key="2">
    <source>
        <dbReference type="SAM" id="Phobius"/>
    </source>
</evidence>
<feature type="compositionally biased region" description="Polar residues" evidence="1">
    <location>
        <begin position="216"/>
        <end position="229"/>
    </location>
</feature>
<protein>
    <recommendedName>
        <fullName evidence="3">Dipeptidylpeptidase IV N-terminal domain-containing protein</fullName>
    </recommendedName>
</protein>
<feature type="domain" description="Dipeptidylpeptidase IV N-terminal" evidence="3">
    <location>
        <begin position="421"/>
        <end position="518"/>
    </location>
</feature>
<keyword evidence="2" id="KW-1133">Transmembrane helix</keyword>
<evidence type="ECO:0000313" key="5">
    <source>
        <dbReference type="Proteomes" id="UP000250235"/>
    </source>
</evidence>
<reference evidence="4 5" key="1">
    <citation type="journal article" date="2015" name="Proc. Natl. Acad. Sci. U.S.A.">
        <title>The resurrection genome of Boea hygrometrica: A blueprint for survival of dehydration.</title>
        <authorList>
            <person name="Xiao L."/>
            <person name="Yang G."/>
            <person name="Zhang L."/>
            <person name="Yang X."/>
            <person name="Zhao S."/>
            <person name="Ji Z."/>
            <person name="Zhou Q."/>
            <person name="Hu M."/>
            <person name="Wang Y."/>
            <person name="Chen M."/>
            <person name="Xu Y."/>
            <person name="Jin H."/>
            <person name="Xiao X."/>
            <person name="Hu G."/>
            <person name="Bao F."/>
            <person name="Hu Y."/>
            <person name="Wan P."/>
            <person name="Li L."/>
            <person name="Deng X."/>
            <person name="Kuang T."/>
            <person name="Xiang C."/>
            <person name="Zhu J.K."/>
            <person name="Oliver M.J."/>
            <person name="He Y."/>
        </authorList>
    </citation>
    <scope>NUCLEOTIDE SEQUENCE [LARGE SCALE GENOMIC DNA]</scope>
    <source>
        <strain evidence="5">cv. XS01</strain>
    </source>
</reference>
<gene>
    <name evidence="4" type="ORF">F511_14278</name>
</gene>
<feature type="transmembrane region" description="Helical" evidence="2">
    <location>
        <begin position="67"/>
        <end position="86"/>
    </location>
</feature>